<evidence type="ECO:0000313" key="1">
    <source>
        <dbReference type="EMBL" id="RZF49164.1"/>
    </source>
</evidence>
<dbReference type="EMBL" id="QKKF02000377">
    <property type="protein sequence ID" value="RZF49164.1"/>
    <property type="molecule type" value="Genomic_DNA"/>
</dbReference>
<comment type="caution">
    <text evidence="1">The sequence shown here is derived from an EMBL/GenBank/DDBJ whole genome shotgun (WGS) entry which is preliminary data.</text>
</comment>
<evidence type="ECO:0000313" key="2">
    <source>
        <dbReference type="Proteomes" id="UP000291343"/>
    </source>
</evidence>
<keyword evidence="2" id="KW-1185">Reference proteome</keyword>
<sequence>MGNLFYHISGQLPFSTKEEQCMLDVGGCPISHPLDTSARTAASGGGDGFVFRPLKAAEMKRYVSLGLALSLAEGIIRDYSPLERWRRGAAVQSTTAMQYWPCNLQFPHFTARFTANLCSTLSTTLGYSLVKQRDNARSLSRQTLDFNRQTRYSCTAHLPQTADAFVAQVCCRTEQLTPSHSPYLLTDGIPLVDAATPM</sequence>
<dbReference type="AlphaFoldDB" id="A0A482XUF2"/>
<proteinExistence type="predicted"/>
<organism evidence="1 2">
    <name type="scientific">Laodelphax striatellus</name>
    <name type="common">Small brown planthopper</name>
    <name type="synonym">Delphax striatella</name>
    <dbReference type="NCBI Taxonomy" id="195883"/>
    <lineage>
        <taxon>Eukaryota</taxon>
        <taxon>Metazoa</taxon>
        <taxon>Ecdysozoa</taxon>
        <taxon>Arthropoda</taxon>
        <taxon>Hexapoda</taxon>
        <taxon>Insecta</taxon>
        <taxon>Pterygota</taxon>
        <taxon>Neoptera</taxon>
        <taxon>Paraneoptera</taxon>
        <taxon>Hemiptera</taxon>
        <taxon>Auchenorrhyncha</taxon>
        <taxon>Fulgoroidea</taxon>
        <taxon>Delphacidae</taxon>
        <taxon>Criomorphinae</taxon>
        <taxon>Laodelphax</taxon>
    </lineage>
</organism>
<gene>
    <name evidence="1" type="ORF">LSTR_LSTR008450</name>
</gene>
<reference evidence="1 2" key="1">
    <citation type="journal article" date="2017" name="Gigascience">
        <title>Genome sequence of the small brown planthopper, Laodelphax striatellus.</title>
        <authorList>
            <person name="Zhu J."/>
            <person name="Jiang F."/>
            <person name="Wang X."/>
            <person name="Yang P."/>
            <person name="Bao Y."/>
            <person name="Zhao W."/>
            <person name="Wang W."/>
            <person name="Lu H."/>
            <person name="Wang Q."/>
            <person name="Cui N."/>
            <person name="Li J."/>
            <person name="Chen X."/>
            <person name="Luo L."/>
            <person name="Yu J."/>
            <person name="Kang L."/>
            <person name="Cui F."/>
        </authorList>
    </citation>
    <scope>NUCLEOTIDE SEQUENCE [LARGE SCALE GENOMIC DNA]</scope>
    <source>
        <strain evidence="1">Lst14</strain>
    </source>
</reference>
<dbReference type="Proteomes" id="UP000291343">
    <property type="component" value="Unassembled WGS sequence"/>
</dbReference>
<name>A0A482XUF2_LAOST</name>
<protein>
    <submittedName>
        <fullName evidence="1">Uncharacterized protein</fullName>
    </submittedName>
</protein>
<accession>A0A482XUF2</accession>
<dbReference type="InParanoid" id="A0A482XUF2"/>